<evidence type="ECO:0000313" key="1">
    <source>
        <dbReference type="EMBL" id="VDP63023.1"/>
    </source>
</evidence>
<dbReference type="AlphaFoldDB" id="A0A183PFU6"/>
<name>A0A183PFU6_9TREM</name>
<dbReference type="EMBL" id="UZAL01033281">
    <property type="protein sequence ID" value="VDP63023.1"/>
    <property type="molecule type" value="Genomic_DNA"/>
</dbReference>
<gene>
    <name evidence="1" type="ORF">SMTD_LOCUS13232</name>
</gene>
<reference evidence="1 2" key="1">
    <citation type="submission" date="2018-11" db="EMBL/GenBank/DDBJ databases">
        <authorList>
            <consortium name="Pathogen Informatics"/>
        </authorList>
    </citation>
    <scope>NUCLEOTIDE SEQUENCE [LARGE SCALE GENOMIC DNA]</scope>
    <source>
        <strain>Denwood</strain>
        <strain evidence="2">Zambia</strain>
    </source>
</reference>
<accession>A0A183PFU6</accession>
<dbReference type="Proteomes" id="UP000269396">
    <property type="component" value="Unassembled WGS sequence"/>
</dbReference>
<organism evidence="1 2">
    <name type="scientific">Schistosoma mattheei</name>
    <dbReference type="NCBI Taxonomy" id="31246"/>
    <lineage>
        <taxon>Eukaryota</taxon>
        <taxon>Metazoa</taxon>
        <taxon>Spiralia</taxon>
        <taxon>Lophotrochozoa</taxon>
        <taxon>Platyhelminthes</taxon>
        <taxon>Trematoda</taxon>
        <taxon>Digenea</taxon>
        <taxon>Strigeidida</taxon>
        <taxon>Schistosomatoidea</taxon>
        <taxon>Schistosomatidae</taxon>
        <taxon>Schistosoma</taxon>
    </lineage>
</organism>
<evidence type="ECO:0000313" key="2">
    <source>
        <dbReference type="Proteomes" id="UP000269396"/>
    </source>
</evidence>
<protein>
    <submittedName>
        <fullName evidence="1">Uncharacterized protein</fullName>
    </submittedName>
</protein>
<keyword evidence="2" id="KW-1185">Reference proteome</keyword>
<proteinExistence type="predicted"/>
<sequence>MRPPTDYQDNSQKPRNKSRKHKGMNESLISLLFFPVFDL</sequence>